<feature type="transmembrane region" description="Helical" evidence="5">
    <location>
        <begin position="393"/>
        <end position="417"/>
    </location>
</feature>
<evidence type="ECO:0000313" key="9">
    <source>
        <dbReference type="RefSeq" id="XP_011308123.1"/>
    </source>
</evidence>
<dbReference type="SUPFAM" id="SSF63712">
    <property type="entry name" value="Nicotinic receptor ligand binding domain-like"/>
    <property type="match status" value="1"/>
</dbReference>
<dbReference type="Pfam" id="PF02931">
    <property type="entry name" value="Neur_chan_LBD"/>
    <property type="match status" value="1"/>
</dbReference>
<comment type="subcellular location">
    <subcellularLocation>
        <location evidence="1">Membrane</location>
        <topology evidence="1">Multi-pass membrane protein</topology>
    </subcellularLocation>
</comment>
<evidence type="ECO:0000256" key="4">
    <source>
        <dbReference type="ARBA" id="ARBA00023136"/>
    </source>
</evidence>
<dbReference type="Gene3D" id="1.20.58.390">
    <property type="entry name" value="Neurotransmitter-gated ion-channel transmembrane domain"/>
    <property type="match status" value="1"/>
</dbReference>
<evidence type="ECO:0000256" key="6">
    <source>
        <dbReference type="SAM" id="SignalP"/>
    </source>
</evidence>
<name>A0A9R1U5F0_9HYME</name>
<dbReference type="Proteomes" id="UP000694866">
    <property type="component" value="Unplaced"/>
</dbReference>
<feature type="chain" id="PRO_5040376169" evidence="6">
    <location>
        <begin position="21"/>
        <end position="418"/>
    </location>
</feature>
<keyword evidence="3 5" id="KW-1133">Transmembrane helix</keyword>
<keyword evidence="4 5" id="KW-0472">Membrane</keyword>
<evidence type="ECO:0000256" key="2">
    <source>
        <dbReference type="ARBA" id="ARBA00022692"/>
    </source>
</evidence>
<dbReference type="InterPro" id="IPR038050">
    <property type="entry name" value="Neuro_actylchol_rec"/>
</dbReference>
<dbReference type="InterPro" id="IPR036734">
    <property type="entry name" value="Neur_chan_lig-bd_sf"/>
</dbReference>
<evidence type="ECO:0000259" key="7">
    <source>
        <dbReference type="Pfam" id="PF02931"/>
    </source>
</evidence>
<evidence type="ECO:0000256" key="5">
    <source>
        <dbReference type="SAM" id="Phobius"/>
    </source>
</evidence>
<keyword evidence="9" id="KW-0675">Receptor</keyword>
<feature type="domain" description="Neurotransmitter-gated ion-channel ligand-binding" evidence="7">
    <location>
        <begin position="40"/>
        <end position="241"/>
    </location>
</feature>
<evidence type="ECO:0000313" key="8">
    <source>
        <dbReference type="Proteomes" id="UP000694866"/>
    </source>
</evidence>
<dbReference type="Gene3D" id="2.70.170.10">
    <property type="entry name" value="Neurotransmitter-gated ion-channel ligand-binding domain"/>
    <property type="match status" value="1"/>
</dbReference>
<dbReference type="CDD" id="cd18989">
    <property type="entry name" value="LGIC_ECD_cation"/>
    <property type="match status" value="1"/>
</dbReference>
<feature type="transmembrane region" description="Helical" evidence="5">
    <location>
        <begin position="306"/>
        <end position="327"/>
    </location>
</feature>
<proteinExistence type="predicted"/>
<sequence>MSGLRLIVLLVIYVSGFVSTDEHHSKINCKIIDDGTPLYKLKKHLLCDYDPGIRPGHGSKNATVVQATVFPRNVFFTSYNSKMKINSWLFIEWFDPFLTWKPEEHDDIKRLFLRRKEIWIPEVYTMDPSGEDIKRIPDTKCRLSYTGEIICVPSISYIVPCVSDYTHWPWDTHNCTLQLGAWSYSDEEINFGNESGLIIDHYRRTDQWRISPPMMTMTSQKSKLSSNASFPSFTMSVLLTRTETALKSVFVTPVIILTVVTLTILWLRPGSIERLILCCLNLLGHLLILRHLHYRVPSTGKSVPNIVVFYNNSLILSALVLMLSCWLQKLLKSKREVPMWLVSHVSVILTSKVGQLLSINIMDPKGSALLQDDADDNSGLLDSQPKNYNWEDVVAVIGWLLLFTFGFTYFVMCLALLT</sequence>
<reference evidence="9" key="1">
    <citation type="submission" date="2025-08" db="UniProtKB">
        <authorList>
            <consortium name="RefSeq"/>
        </authorList>
    </citation>
    <scope>IDENTIFICATION</scope>
    <source>
        <strain evidence="9">USDA-PBARC FA_bdor</strain>
        <tissue evidence="9">Whole organism</tissue>
    </source>
</reference>
<dbReference type="InterPro" id="IPR006201">
    <property type="entry name" value="Neur_channel"/>
</dbReference>
<dbReference type="GO" id="GO:0016020">
    <property type="term" value="C:membrane"/>
    <property type="evidence" value="ECO:0007669"/>
    <property type="project" value="UniProtKB-SubCell"/>
</dbReference>
<dbReference type="GO" id="GO:0005230">
    <property type="term" value="F:extracellular ligand-gated monoatomic ion channel activity"/>
    <property type="evidence" value="ECO:0007669"/>
    <property type="project" value="InterPro"/>
</dbReference>
<organism evidence="8 9">
    <name type="scientific">Fopius arisanus</name>
    <dbReference type="NCBI Taxonomy" id="64838"/>
    <lineage>
        <taxon>Eukaryota</taxon>
        <taxon>Metazoa</taxon>
        <taxon>Ecdysozoa</taxon>
        <taxon>Arthropoda</taxon>
        <taxon>Hexapoda</taxon>
        <taxon>Insecta</taxon>
        <taxon>Pterygota</taxon>
        <taxon>Neoptera</taxon>
        <taxon>Endopterygota</taxon>
        <taxon>Hymenoptera</taxon>
        <taxon>Apocrita</taxon>
        <taxon>Ichneumonoidea</taxon>
        <taxon>Braconidae</taxon>
        <taxon>Opiinae</taxon>
        <taxon>Fopius</taxon>
    </lineage>
</organism>
<dbReference type="AlphaFoldDB" id="A0A9R1U5F0"/>
<accession>A0A9R1U5F0</accession>
<dbReference type="InterPro" id="IPR006202">
    <property type="entry name" value="Neur_chan_lig-bd"/>
</dbReference>
<dbReference type="KEGG" id="fas:105269506"/>
<dbReference type="SUPFAM" id="SSF90112">
    <property type="entry name" value="Neurotransmitter-gated ion-channel transmembrane pore"/>
    <property type="match status" value="1"/>
</dbReference>
<feature type="transmembrane region" description="Helical" evidence="5">
    <location>
        <begin position="339"/>
        <end position="362"/>
    </location>
</feature>
<dbReference type="OrthoDB" id="410315at2759"/>
<keyword evidence="8" id="KW-1185">Reference proteome</keyword>
<protein>
    <submittedName>
        <fullName evidence="9">Neuronal acetylcholine receptor subunit alpha-2</fullName>
    </submittedName>
</protein>
<feature type="transmembrane region" description="Helical" evidence="5">
    <location>
        <begin position="245"/>
        <end position="267"/>
    </location>
</feature>
<feature type="signal peptide" evidence="6">
    <location>
        <begin position="1"/>
        <end position="20"/>
    </location>
</feature>
<evidence type="ECO:0000256" key="1">
    <source>
        <dbReference type="ARBA" id="ARBA00004141"/>
    </source>
</evidence>
<dbReference type="PANTHER" id="PTHR18945">
    <property type="entry name" value="NEUROTRANSMITTER GATED ION CHANNEL"/>
    <property type="match status" value="1"/>
</dbReference>
<dbReference type="GO" id="GO:0004888">
    <property type="term" value="F:transmembrane signaling receptor activity"/>
    <property type="evidence" value="ECO:0007669"/>
    <property type="project" value="InterPro"/>
</dbReference>
<dbReference type="GeneID" id="105269506"/>
<dbReference type="InterPro" id="IPR036719">
    <property type="entry name" value="Neuro-gated_channel_TM_sf"/>
</dbReference>
<keyword evidence="6" id="KW-0732">Signal</keyword>
<dbReference type="RefSeq" id="XP_011308123.1">
    <property type="nucleotide sequence ID" value="XM_011309821.1"/>
</dbReference>
<evidence type="ECO:0000256" key="3">
    <source>
        <dbReference type="ARBA" id="ARBA00022989"/>
    </source>
</evidence>
<keyword evidence="2 5" id="KW-0812">Transmembrane</keyword>
<gene>
    <name evidence="9" type="primary">LOC105269506</name>
</gene>
<feature type="transmembrane region" description="Helical" evidence="5">
    <location>
        <begin position="274"/>
        <end position="294"/>
    </location>
</feature>